<dbReference type="Proteomes" id="UP000694925">
    <property type="component" value="Unplaced"/>
</dbReference>
<feature type="transmembrane region" description="Helical" evidence="2">
    <location>
        <begin position="144"/>
        <end position="169"/>
    </location>
</feature>
<sequence>MTTQQTAKLPPDGKWGWMIVLAFSLSGLATISILQGFGLIFKDTFPLFGFTATEGSIILNTNLASGNILGLVNGPLLAKHGYRKMAAIGSAIWSIAIISTAFAKTFTSLLIVYGICASMGLSIVMSAFSFALNSYFTTKRGRAASVALTLVGLGPIIVPQVTSYLISYYGFQGTILLYGAFTLHSLVASTLLQPLKWHTIDPSNKSESGNEELLKNEEDDDKSDNFKETSPKVSTLDLNHTQRRRKLTVCSIDHDSELGSIYGIDIPYSRQMSETISASMNAKDSDIYRILENGRKEENCPRKQIRNRRFKSVDTINLGSSMKIFEEEPLSKYNKNGIEKNKEYEDNQTTIENETLSLKDTKDTKSVSSINTDTDEEAEEPSAIKRILKTIVDLFDLDLLRDPIYVNIMLGMSVAIFAEINFSQLTPFILMDMHLSTKQIATVLSILGIADLIFRSLASFIGDWLHQTPRIMYLSSLCLLIVSRMCVLFVNDFVSMCIVAVGLGIAKGIRSVYMTLVIPSYVPIHRLPNASGIQMIVNGVMLLSAGPLLGLMRDHFGSYGPCIIAMNCVTALTVTMWLIEMVIVRRKKLRNETEQK</sequence>
<dbReference type="PANTHER" id="PTHR11360">
    <property type="entry name" value="MONOCARBOXYLATE TRANSPORTER"/>
    <property type="match status" value="1"/>
</dbReference>
<dbReference type="AlphaFoldDB" id="A0AAJ7W8Z1"/>
<feature type="region of interest" description="Disordered" evidence="1">
    <location>
        <begin position="203"/>
        <end position="238"/>
    </location>
</feature>
<keyword evidence="2" id="KW-0472">Membrane</keyword>
<feature type="transmembrane region" description="Helical" evidence="2">
    <location>
        <begin position="530"/>
        <end position="552"/>
    </location>
</feature>
<feature type="transmembrane region" description="Helical" evidence="2">
    <location>
        <begin position="85"/>
        <end position="103"/>
    </location>
</feature>
<reference evidence="4" key="1">
    <citation type="submission" date="2025-08" db="UniProtKB">
        <authorList>
            <consortium name="RefSeq"/>
        </authorList>
    </citation>
    <scope>IDENTIFICATION</scope>
    <source>
        <tissue evidence="4">Whole body</tissue>
    </source>
</reference>
<proteinExistence type="predicted"/>
<dbReference type="InterPro" id="IPR036259">
    <property type="entry name" value="MFS_trans_sf"/>
</dbReference>
<dbReference type="RefSeq" id="XP_026667520.1">
    <property type="nucleotide sequence ID" value="XM_026811719.1"/>
</dbReference>
<dbReference type="PANTHER" id="PTHR11360:SF237">
    <property type="entry name" value="MONOCARBOXYLATE TRANSPORTER 12-B-LIKE PROTEIN"/>
    <property type="match status" value="1"/>
</dbReference>
<dbReference type="Gene3D" id="1.20.1250.20">
    <property type="entry name" value="MFS general substrate transporter like domains"/>
    <property type="match status" value="2"/>
</dbReference>
<dbReference type="SUPFAM" id="SSF103473">
    <property type="entry name" value="MFS general substrate transporter"/>
    <property type="match status" value="1"/>
</dbReference>
<evidence type="ECO:0000256" key="1">
    <source>
        <dbReference type="SAM" id="MobiDB-lite"/>
    </source>
</evidence>
<dbReference type="InterPro" id="IPR050327">
    <property type="entry name" value="Proton-linked_MCT"/>
</dbReference>
<evidence type="ECO:0000256" key="2">
    <source>
        <dbReference type="SAM" id="Phobius"/>
    </source>
</evidence>
<dbReference type="InterPro" id="IPR011701">
    <property type="entry name" value="MFS"/>
</dbReference>
<gene>
    <name evidence="4" type="primary">LOC108622762</name>
</gene>
<keyword evidence="3" id="KW-1185">Reference proteome</keyword>
<feature type="transmembrane region" description="Helical" evidence="2">
    <location>
        <begin position="440"/>
        <end position="458"/>
    </location>
</feature>
<evidence type="ECO:0000313" key="4">
    <source>
        <dbReference type="RefSeq" id="XP_026667520.1"/>
    </source>
</evidence>
<feature type="transmembrane region" description="Helical" evidence="2">
    <location>
        <begin position="496"/>
        <end position="518"/>
    </location>
</feature>
<feature type="transmembrane region" description="Helical" evidence="2">
    <location>
        <begin position="109"/>
        <end position="132"/>
    </location>
</feature>
<dbReference type="KEGG" id="ccal:108622762"/>
<accession>A0AAJ7W8Z1</accession>
<feature type="transmembrane region" description="Helical" evidence="2">
    <location>
        <begin position="175"/>
        <end position="195"/>
    </location>
</feature>
<evidence type="ECO:0000313" key="3">
    <source>
        <dbReference type="Proteomes" id="UP000694925"/>
    </source>
</evidence>
<organism evidence="3 4">
    <name type="scientific">Ceratina calcarata</name>
    <dbReference type="NCBI Taxonomy" id="156304"/>
    <lineage>
        <taxon>Eukaryota</taxon>
        <taxon>Metazoa</taxon>
        <taxon>Ecdysozoa</taxon>
        <taxon>Arthropoda</taxon>
        <taxon>Hexapoda</taxon>
        <taxon>Insecta</taxon>
        <taxon>Pterygota</taxon>
        <taxon>Neoptera</taxon>
        <taxon>Endopterygota</taxon>
        <taxon>Hymenoptera</taxon>
        <taxon>Apocrita</taxon>
        <taxon>Aculeata</taxon>
        <taxon>Apoidea</taxon>
        <taxon>Anthophila</taxon>
        <taxon>Apidae</taxon>
        <taxon>Ceratina</taxon>
        <taxon>Zadontomerus</taxon>
    </lineage>
</organism>
<feature type="transmembrane region" description="Helical" evidence="2">
    <location>
        <begin position="558"/>
        <end position="579"/>
    </location>
</feature>
<dbReference type="GO" id="GO:0008028">
    <property type="term" value="F:monocarboxylic acid transmembrane transporter activity"/>
    <property type="evidence" value="ECO:0007669"/>
    <property type="project" value="TreeGrafter"/>
</dbReference>
<keyword evidence="2" id="KW-1133">Transmembrane helix</keyword>
<dbReference type="Pfam" id="PF07690">
    <property type="entry name" value="MFS_1"/>
    <property type="match status" value="2"/>
</dbReference>
<name>A0AAJ7W8Z1_9HYME</name>
<feature type="transmembrane region" description="Helical" evidence="2">
    <location>
        <begin position="15"/>
        <end position="41"/>
    </location>
</feature>
<feature type="region of interest" description="Disordered" evidence="1">
    <location>
        <begin position="352"/>
        <end position="377"/>
    </location>
</feature>
<keyword evidence="2" id="KW-0812">Transmembrane</keyword>
<dbReference type="GeneID" id="108622762"/>
<protein>
    <submittedName>
        <fullName evidence="4">Uncharacterized protein LOC108622762</fullName>
    </submittedName>
</protein>